<proteinExistence type="predicted"/>
<organism evidence="1 2">
    <name type="scientific">Roseomonas marmotae</name>
    <dbReference type="NCBI Taxonomy" id="2768161"/>
    <lineage>
        <taxon>Bacteria</taxon>
        <taxon>Pseudomonadati</taxon>
        <taxon>Pseudomonadota</taxon>
        <taxon>Alphaproteobacteria</taxon>
        <taxon>Acetobacterales</taxon>
        <taxon>Roseomonadaceae</taxon>
        <taxon>Roseomonas</taxon>
    </lineage>
</organism>
<comment type="caution">
    <text evidence="1">The sequence shown here is derived from an EMBL/GenBank/DDBJ whole genome shotgun (WGS) entry which is preliminary data.</text>
</comment>
<protein>
    <submittedName>
        <fullName evidence="1">Uncharacterized protein</fullName>
    </submittedName>
</protein>
<evidence type="ECO:0000313" key="2">
    <source>
        <dbReference type="Proteomes" id="UP001518990"/>
    </source>
</evidence>
<gene>
    <name evidence="1" type="ORF">IAI60_02075</name>
</gene>
<accession>A0ABS3K7D7</accession>
<reference evidence="1 2" key="1">
    <citation type="submission" date="2020-09" db="EMBL/GenBank/DDBJ databases">
        <title>Roseomonas.</title>
        <authorList>
            <person name="Zhu W."/>
        </authorList>
    </citation>
    <scope>NUCLEOTIDE SEQUENCE [LARGE SCALE GENOMIC DNA]</scope>
    <source>
        <strain evidence="1 2">1311</strain>
    </source>
</reference>
<dbReference type="RefSeq" id="WP_207445022.1">
    <property type="nucleotide sequence ID" value="NZ_CP061091.1"/>
</dbReference>
<dbReference type="EMBL" id="JACTNF010000002">
    <property type="protein sequence ID" value="MBO1073393.1"/>
    <property type="molecule type" value="Genomic_DNA"/>
</dbReference>
<sequence>MEVTVRMIGACVARRLKGGVRGHPGRCPPQGAQAAGPLIIIRVDVMRHMN</sequence>
<dbReference type="Proteomes" id="UP001518990">
    <property type="component" value="Unassembled WGS sequence"/>
</dbReference>
<evidence type="ECO:0000313" key="1">
    <source>
        <dbReference type="EMBL" id="MBO1073393.1"/>
    </source>
</evidence>
<name>A0ABS3K7D7_9PROT</name>
<keyword evidence="2" id="KW-1185">Reference proteome</keyword>